<feature type="transmembrane region" description="Helical" evidence="7">
    <location>
        <begin position="231"/>
        <end position="251"/>
    </location>
</feature>
<feature type="transmembrane region" description="Helical" evidence="7">
    <location>
        <begin position="392"/>
        <end position="412"/>
    </location>
</feature>
<keyword evidence="3" id="KW-1003">Cell membrane</keyword>
<proteinExistence type="inferred from homology"/>
<keyword evidence="4 7" id="KW-0812">Transmembrane</keyword>
<feature type="transmembrane region" description="Helical" evidence="7">
    <location>
        <begin position="180"/>
        <end position="198"/>
    </location>
</feature>
<evidence type="ECO:0000256" key="5">
    <source>
        <dbReference type="ARBA" id="ARBA00022989"/>
    </source>
</evidence>
<evidence type="ECO:0000256" key="4">
    <source>
        <dbReference type="ARBA" id="ARBA00022692"/>
    </source>
</evidence>
<dbReference type="KEGG" id="mav:MAV_4391"/>
<reference evidence="9 10" key="1">
    <citation type="submission" date="2006-10" db="EMBL/GenBank/DDBJ databases">
        <authorList>
            <person name="Fleischmann R.D."/>
            <person name="Dodson R.J."/>
            <person name="Haft D.H."/>
            <person name="Merkel J.S."/>
            <person name="Nelson W.C."/>
            <person name="Fraser C.M."/>
        </authorList>
    </citation>
    <scope>NUCLEOTIDE SEQUENCE [LARGE SCALE GENOMIC DNA]</scope>
    <source>
        <strain evidence="9 10">104</strain>
    </source>
</reference>
<dbReference type="InterPro" id="IPR044049">
    <property type="entry name" value="EccD_transm"/>
</dbReference>
<name>A0A0H3A357_MYCA1</name>
<feature type="transmembrane region" description="Helical" evidence="7">
    <location>
        <begin position="366"/>
        <end position="386"/>
    </location>
</feature>
<dbReference type="NCBIfam" id="TIGR03920">
    <property type="entry name" value="T7SS_EccD"/>
    <property type="match status" value="1"/>
</dbReference>
<dbReference type="AlphaFoldDB" id="A0A0H3A357"/>
<keyword evidence="5 7" id="KW-1133">Transmembrane helix</keyword>
<feature type="transmembrane region" description="Helical" evidence="7">
    <location>
        <begin position="312"/>
        <end position="330"/>
    </location>
</feature>
<evidence type="ECO:0000256" key="7">
    <source>
        <dbReference type="SAM" id="Phobius"/>
    </source>
</evidence>
<dbReference type="InterPro" id="IPR024962">
    <property type="entry name" value="YukD-like"/>
</dbReference>
<feature type="transmembrane region" description="Helical" evidence="7">
    <location>
        <begin position="204"/>
        <end position="224"/>
    </location>
</feature>
<feature type="transmembrane region" description="Helical" evidence="7">
    <location>
        <begin position="336"/>
        <end position="354"/>
    </location>
</feature>
<dbReference type="Proteomes" id="UP000001574">
    <property type="component" value="Chromosome"/>
</dbReference>
<feature type="transmembrane region" description="Helical" evidence="7">
    <location>
        <begin position="148"/>
        <end position="168"/>
    </location>
</feature>
<evidence type="ECO:0000259" key="8">
    <source>
        <dbReference type="Pfam" id="PF19053"/>
    </source>
</evidence>
<feature type="transmembrane region" description="Helical" evidence="7">
    <location>
        <begin position="424"/>
        <end position="447"/>
    </location>
</feature>
<feature type="transmembrane region" description="Helical" evidence="7">
    <location>
        <begin position="118"/>
        <end position="136"/>
    </location>
</feature>
<dbReference type="GO" id="GO:0005886">
    <property type="term" value="C:plasma membrane"/>
    <property type="evidence" value="ECO:0007669"/>
    <property type="project" value="UniProtKB-SubCell"/>
</dbReference>
<dbReference type="RefSeq" id="WP_011726049.1">
    <property type="nucleotide sequence ID" value="NC_008595.1"/>
</dbReference>
<sequence>MALAVSTTGLCRVSVHWETQAVDVSLPAEIAVAELIPSLVDMLGAGDGGAGRYRLSAPGAAALDPSTTLAHNHIGDGAILVLSRIDVPLPAPRYRDIADTVSAALDATARPDVAVRRVAGAAAAASFVAAGGLQLVRNTFSASVVPDSGGTVAVLVSTTLLTLGAAAVAHRGYRDPGAALALGAIATVFAGLAGFVAVPGAPSLSHVLLAAAAAGLAAVSAIGLSGCGAGLLALACWCLILATAALAGVLSGAPLPAVASAAGLVSLCLLGMAARASLALAGLSPRPATAPAGGPEPGEAWVSARARRADRWLTGLLAGLSSSATVGAAVTVLAGAPRLCCLAFGTGTGALLLLRSRGGDGTRALVFAAGGIVTTATTFGVAAWSAPLPGPWVAATTATLVAAALYLGCAPRTCSPVLSRAADLLEWLALAALVPLTCWIAGLYGTVRGLTLG</sequence>
<evidence type="ECO:0000256" key="6">
    <source>
        <dbReference type="ARBA" id="ARBA00023136"/>
    </source>
</evidence>
<feature type="domain" description="EccD-like transmembrane" evidence="8">
    <location>
        <begin position="117"/>
        <end position="450"/>
    </location>
</feature>
<evidence type="ECO:0000256" key="1">
    <source>
        <dbReference type="ARBA" id="ARBA00004651"/>
    </source>
</evidence>
<dbReference type="Pfam" id="PF19053">
    <property type="entry name" value="EccD"/>
    <property type="match status" value="1"/>
</dbReference>
<comment type="subcellular location">
    <subcellularLocation>
        <location evidence="1">Cell membrane</location>
        <topology evidence="1">Multi-pass membrane protein</topology>
    </subcellularLocation>
</comment>
<accession>A0A0H3A357</accession>
<dbReference type="Gene3D" id="3.10.20.90">
    <property type="entry name" value="Phosphatidylinositol 3-kinase Catalytic Subunit, Chain A, domain 1"/>
    <property type="match status" value="1"/>
</dbReference>
<gene>
    <name evidence="9" type="ordered locus">MAV_4391</name>
</gene>
<dbReference type="InterPro" id="IPR006707">
    <property type="entry name" value="T7SS_EccD"/>
</dbReference>
<dbReference type="Pfam" id="PF08817">
    <property type="entry name" value="YukD"/>
    <property type="match status" value="1"/>
</dbReference>
<comment type="similarity">
    <text evidence="2">Belongs to the EccD/Snm4 family.</text>
</comment>
<protein>
    <recommendedName>
        <fullName evidence="8">EccD-like transmembrane domain-containing protein</fullName>
    </recommendedName>
</protein>
<keyword evidence="6 7" id="KW-0472">Membrane</keyword>
<organism evidence="9 10">
    <name type="scientific">Mycobacterium avium (strain 104)</name>
    <dbReference type="NCBI Taxonomy" id="243243"/>
    <lineage>
        <taxon>Bacteria</taxon>
        <taxon>Bacillati</taxon>
        <taxon>Actinomycetota</taxon>
        <taxon>Actinomycetes</taxon>
        <taxon>Mycobacteriales</taxon>
        <taxon>Mycobacteriaceae</taxon>
        <taxon>Mycobacterium</taxon>
        <taxon>Mycobacterium avium complex (MAC)</taxon>
    </lineage>
</organism>
<dbReference type="HOGENOM" id="CLU_028325_2_0_11"/>
<evidence type="ECO:0000313" key="9">
    <source>
        <dbReference type="EMBL" id="ABK69016.1"/>
    </source>
</evidence>
<evidence type="ECO:0000256" key="3">
    <source>
        <dbReference type="ARBA" id="ARBA00022475"/>
    </source>
</evidence>
<evidence type="ECO:0000313" key="10">
    <source>
        <dbReference type="Proteomes" id="UP000001574"/>
    </source>
</evidence>
<evidence type="ECO:0000256" key="2">
    <source>
        <dbReference type="ARBA" id="ARBA00006162"/>
    </source>
</evidence>
<feature type="transmembrane region" description="Helical" evidence="7">
    <location>
        <begin position="257"/>
        <end position="278"/>
    </location>
</feature>
<dbReference type="EMBL" id="CP000479">
    <property type="protein sequence ID" value="ABK69016.1"/>
    <property type="molecule type" value="Genomic_DNA"/>
</dbReference>